<comment type="catalytic activity">
    <reaction evidence="4">
        <text>DNA(n) + a 2'-deoxyribonucleoside 5'-triphosphate = DNA(n+1) + diphosphate</text>
        <dbReference type="Rhea" id="RHEA:22508"/>
        <dbReference type="Rhea" id="RHEA-COMP:17339"/>
        <dbReference type="Rhea" id="RHEA-COMP:17340"/>
        <dbReference type="ChEBI" id="CHEBI:33019"/>
        <dbReference type="ChEBI" id="CHEBI:61560"/>
        <dbReference type="ChEBI" id="CHEBI:173112"/>
        <dbReference type="EC" id="2.7.7.7"/>
    </reaction>
</comment>
<reference evidence="7 8" key="1">
    <citation type="submission" date="2020-02" db="EMBL/GenBank/DDBJ databases">
        <title>Rhodobacter translucens sp. nov., a novel bacterium isolated from activated sludge.</title>
        <authorList>
            <person name="Liu J."/>
        </authorList>
    </citation>
    <scope>NUCLEOTIDE SEQUENCE [LARGE SCALE GENOMIC DNA]</scope>
    <source>
        <strain evidence="7 8">HX-7-19</strain>
    </source>
</reference>
<proteinExistence type="predicted"/>
<dbReference type="CDD" id="cd06127">
    <property type="entry name" value="DEDDh"/>
    <property type="match status" value="1"/>
</dbReference>
<evidence type="ECO:0000259" key="6">
    <source>
        <dbReference type="SMART" id="SM00479"/>
    </source>
</evidence>
<comment type="caution">
    <text evidence="7">The sequence shown here is derived from an EMBL/GenBank/DDBJ whole genome shotgun (WGS) entry which is preliminary data.</text>
</comment>
<feature type="transmembrane region" description="Helical" evidence="5">
    <location>
        <begin position="12"/>
        <end position="34"/>
    </location>
</feature>
<evidence type="ECO:0000313" key="8">
    <source>
        <dbReference type="Proteomes" id="UP000474758"/>
    </source>
</evidence>
<dbReference type="PANTHER" id="PTHR30231">
    <property type="entry name" value="DNA POLYMERASE III SUBUNIT EPSILON"/>
    <property type="match status" value="1"/>
</dbReference>
<keyword evidence="5" id="KW-1133">Transmembrane helix</keyword>
<dbReference type="InterPro" id="IPR006054">
    <property type="entry name" value="DnaQ"/>
</dbReference>
<dbReference type="SUPFAM" id="SSF53098">
    <property type="entry name" value="Ribonuclease H-like"/>
    <property type="match status" value="1"/>
</dbReference>
<evidence type="ECO:0000256" key="1">
    <source>
        <dbReference type="ARBA" id="ARBA00012417"/>
    </source>
</evidence>
<feature type="transmembrane region" description="Helical" evidence="5">
    <location>
        <begin position="46"/>
        <end position="69"/>
    </location>
</feature>
<dbReference type="PANTHER" id="PTHR30231:SF41">
    <property type="entry name" value="DNA POLYMERASE III SUBUNIT EPSILON"/>
    <property type="match status" value="1"/>
</dbReference>
<dbReference type="InterPro" id="IPR035965">
    <property type="entry name" value="PAS-like_dom_sf"/>
</dbReference>
<dbReference type="GO" id="GO:0003887">
    <property type="term" value="F:DNA-directed DNA polymerase activity"/>
    <property type="evidence" value="ECO:0007669"/>
    <property type="project" value="UniProtKB-EC"/>
</dbReference>
<dbReference type="GO" id="GO:0005829">
    <property type="term" value="C:cytosol"/>
    <property type="evidence" value="ECO:0007669"/>
    <property type="project" value="TreeGrafter"/>
</dbReference>
<organism evidence="7 8">
    <name type="scientific">Paragemmobacter kunshanensis</name>
    <dbReference type="NCBI Taxonomy" id="2583234"/>
    <lineage>
        <taxon>Bacteria</taxon>
        <taxon>Pseudomonadati</taxon>
        <taxon>Pseudomonadota</taxon>
        <taxon>Alphaproteobacteria</taxon>
        <taxon>Rhodobacterales</taxon>
        <taxon>Paracoccaceae</taxon>
        <taxon>Paragemmobacter</taxon>
    </lineage>
</organism>
<dbReference type="NCBIfam" id="TIGR00573">
    <property type="entry name" value="dnaq"/>
    <property type="match status" value="1"/>
</dbReference>
<keyword evidence="8" id="KW-1185">Reference proteome</keyword>
<keyword evidence="5" id="KW-0472">Membrane</keyword>
<evidence type="ECO:0000256" key="5">
    <source>
        <dbReference type="SAM" id="Phobius"/>
    </source>
</evidence>
<dbReference type="Pfam" id="PF00929">
    <property type="entry name" value="RNase_T"/>
    <property type="match status" value="1"/>
</dbReference>
<dbReference type="Gene3D" id="3.30.450.20">
    <property type="entry name" value="PAS domain"/>
    <property type="match status" value="1"/>
</dbReference>
<dbReference type="FunFam" id="3.30.420.10:FF:000045">
    <property type="entry name" value="3'-5' exonuclease DinG"/>
    <property type="match status" value="1"/>
</dbReference>
<keyword evidence="5" id="KW-0812">Transmembrane</keyword>
<accession>A0A6M1U8J6</accession>
<dbReference type="EMBL" id="JAALFE010000004">
    <property type="protein sequence ID" value="NGQ90401.1"/>
    <property type="molecule type" value="Genomic_DNA"/>
</dbReference>
<comment type="subunit">
    <text evidence="3">DNA polymerase III contains a core (composed of alpha, epsilon and theta chains) that associates with a tau subunit. This core dimerizes to form the POLIII' complex. PolIII' associates with the gamma complex (composed of gamma, delta, delta', psi and chi chains) and with the beta chain to form the complete DNA polymerase III complex.</text>
</comment>
<evidence type="ECO:0000256" key="4">
    <source>
        <dbReference type="ARBA" id="ARBA00049244"/>
    </source>
</evidence>
<evidence type="ECO:0000256" key="3">
    <source>
        <dbReference type="ARBA" id="ARBA00026073"/>
    </source>
</evidence>
<dbReference type="InterPro" id="IPR013520">
    <property type="entry name" value="Ribonucl_H"/>
</dbReference>
<dbReference type="InterPro" id="IPR036397">
    <property type="entry name" value="RNaseH_sf"/>
</dbReference>
<name>A0A6M1U8J6_9RHOB</name>
<feature type="domain" description="Exonuclease" evidence="6">
    <location>
        <begin position="500"/>
        <end position="670"/>
    </location>
</feature>
<dbReference type="Proteomes" id="UP000474758">
    <property type="component" value="Unassembled WGS sequence"/>
</dbReference>
<dbReference type="InterPro" id="IPR012337">
    <property type="entry name" value="RNaseH-like_sf"/>
</dbReference>
<protein>
    <recommendedName>
        <fullName evidence="1">DNA-directed DNA polymerase</fullName>
        <ecNumber evidence="1">2.7.7.7</ecNumber>
    </recommendedName>
</protein>
<dbReference type="GO" id="GO:0003677">
    <property type="term" value="F:DNA binding"/>
    <property type="evidence" value="ECO:0007669"/>
    <property type="project" value="InterPro"/>
</dbReference>
<comment type="function">
    <text evidence="2">DNA polymerase III is a complex, multichain enzyme responsible for most of the replicative synthesis in bacteria. The epsilon subunit contain the editing function and is a proofreading 3'-5' exonuclease.</text>
</comment>
<dbReference type="RefSeq" id="WP_165047810.1">
    <property type="nucleotide sequence ID" value="NZ_JAALFE010000004.1"/>
</dbReference>
<dbReference type="GO" id="GO:0008408">
    <property type="term" value="F:3'-5' exonuclease activity"/>
    <property type="evidence" value="ECO:0007669"/>
    <property type="project" value="TreeGrafter"/>
</dbReference>
<sequence length="695" mass="74404">MIARLSLRLRILLFFAALAGGTLAAIGLGLWFAVTRFPALAGEMSALVQIGTVAGFASLGLIVWVWFLFDKNVARPIDLLAGALRARAHSDVVRPLETEVAKYLGDLAPAASAAADTLAETRSALAEAIGRETARLTAEKARLELLLSDVPVGVMICAADHQLVFYNSQAAEFLGAGSLDVADQPGLARSVFGYLREGPLQDAYRRLRETGAGDAASDLLCTAVQGRALLAGRMRLLAGEGEAPGYVLTLRDVTQDFAVSARREAFIAEALERISRSVAGIVTISGAAAEGGDAALVRAMEAEVAGLVATVQEIARSNQERRPETLPYAMLRGEDVLDGIKARVERAGQAIRVTPGALMIGCNAYELVGLAALLCAEIAARPGVGDLELRLDEEFGGASLRILWTGPALTVAALERLLDRPLDPALPDSTTGRSFLAEHATDIWPETQADGREALCLPILQARRAVRRPEPIVRRVTYDFDLLAQEKRGHVLKSGLDALTYVIFDTETTGLMPHQGDEIVQIAAVRVVNGRRVEGEVFNTLVNPGRAIPPSSSAVHGISDAMVVDAPGVTEALARFHRFAEGSVLVAHNAPFDMTFLRRAEGAIGKRFDMPILDTVLLSAVVFSQHEEHSLDALTHRLGITISEEARHTALGDAVATADAFLKMLTMLRGRGVTTFEQVLTEVRKHGRLLQDLNA</sequence>
<dbReference type="AlphaFoldDB" id="A0A6M1U8J6"/>
<gene>
    <name evidence="7" type="ORF">G5V65_05795</name>
</gene>
<dbReference type="SMART" id="SM00479">
    <property type="entry name" value="EXOIII"/>
    <property type="match status" value="1"/>
</dbReference>
<evidence type="ECO:0000313" key="7">
    <source>
        <dbReference type="EMBL" id="NGQ90401.1"/>
    </source>
</evidence>
<dbReference type="SUPFAM" id="SSF55785">
    <property type="entry name" value="PYP-like sensor domain (PAS domain)"/>
    <property type="match status" value="1"/>
</dbReference>
<evidence type="ECO:0000256" key="2">
    <source>
        <dbReference type="ARBA" id="ARBA00025483"/>
    </source>
</evidence>
<dbReference type="EC" id="2.7.7.7" evidence="1"/>
<dbReference type="Gene3D" id="3.30.420.10">
    <property type="entry name" value="Ribonuclease H-like superfamily/Ribonuclease H"/>
    <property type="match status" value="1"/>
</dbReference>
<dbReference type="GO" id="GO:0045004">
    <property type="term" value="P:DNA replication proofreading"/>
    <property type="evidence" value="ECO:0007669"/>
    <property type="project" value="TreeGrafter"/>
</dbReference>